<gene>
    <name evidence="1" type="ORF">FKW77_003133</name>
</gene>
<accession>A0A517LNL5</accession>
<dbReference type="AlphaFoldDB" id="A0A517LNL5"/>
<organism evidence="1 2">
    <name type="scientific">Venturia effusa</name>
    <dbReference type="NCBI Taxonomy" id="50376"/>
    <lineage>
        <taxon>Eukaryota</taxon>
        <taxon>Fungi</taxon>
        <taxon>Dikarya</taxon>
        <taxon>Ascomycota</taxon>
        <taxon>Pezizomycotina</taxon>
        <taxon>Dothideomycetes</taxon>
        <taxon>Pleosporomycetidae</taxon>
        <taxon>Venturiales</taxon>
        <taxon>Venturiaceae</taxon>
        <taxon>Venturia</taxon>
    </lineage>
</organism>
<name>A0A517LNL5_9PEZI</name>
<dbReference type="Proteomes" id="UP000316270">
    <property type="component" value="Chromosome 17"/>
</dbReference>
<reference evidence="1 2" key="1">
    <citation type="submission" date="2019-07" db="EMBL/GenBank/DDBJ databases">
        <title>Finished genome of Venturia effusa.</title>
        <authorList>
            <person name="Young C.A."/>
            <person name="Cox M.P."/>
            <person name="Ganley A.R.D."/>
            <person name="David W.J."/>
        </authorList>
    </citation>
    <scope>NUCLEOTIDE SEQUENCE [LARGE SCALE GENOMIC DNA]</scope>
    <source>
        <strain evidence="2">albino</strain>
    </source>
</reference>
<evidence type="ECO:0000313" key="2">
    <source>
        <dbReference type="Proteomes" id="UP000316270"/>
    </source>
</evidence>
<protein>
    <submittedName>
        <fullName evidence="1">Uncharacterized protein</fullName>
    </submittedName>
</protein>
<evidence type="ECO:0000313" key="1">
    <source>
        <dbReference type="EMBL" id="QDS77237.1"/>
    </source>
</evidence>
<keyword evidence="2" id="KW-1185">Reference proteome</keyword>
<proteinExistence type="predicted"/>
<dbReference type="EMBL" id="CP042201">
    <property type="protein sequence ID" value="QDS77237.1"/>
    <property type="molecule type" value="Genomic_DNA"/>
</dbReference>
<sequence length="474" mass="52033">MGAGAASALGQNVRGEQASAFGNTVYHRGKPLPLRSPEFVLDQAKNSHNNDPSTWRFDCINSKLSRPNLWKLYKGTQIIRDQPITVTDRIIRLRIVLHHHRLALARSHVWVTQFTPVECTGPHSHAHTHLVLLYNSLLSLKAKVQYLDLMMNNSLTLLALLGSLFFLLQLVLGGPLPSVKELAISSIAAAVDTRPTSIIARDGPTGTCVDVWEFGRMNRFTPGNSSRSMLNVCTPANTCIQPDAKNGWTHFRSLGFQGKGMGCLIFTQENCGEGQVLHPETDEMRVVDEWTLGVLQGDELPAKQGTSHWRSLKCWMVETAKRDAVASGTLDDVSSTAIDTASLTYPLENNKRPSLQFSDPSNINLQQRTILGTCVTVWEHGGKTGRVARNLCTGPDQCAFISRSWVGGEVGSLSFSGATQCFLFTREDCGFTESFPQVDKMLMVHANSAGVNTAVGADFAVAGPWRSLRCSRPW</sequence>